<dbReference type="Proteomes" id="UP000319783">
    <property type="component" value="Unassembled WGS sequence"/>
</dbReference>
<comment type="caution">
    <text evidence="1">The sequence shown here is derived from an EMBL/GenBank/DDBJ whole genome shotgun (WGS) entry which is preliminary data.</text>
</comment>
<dbReference type="EMBL" id="SULG01000066">
    <property type="protein sequence ID" value="TLD41032.1"/>
    <property type="molecule type" value="Genomic_DNA"/>
</dbReference>
<gene>
    <name evidence="1" type="ORF">JETT_2720</name>
</gene>
<sequence>MDCDIGKDTERYYKNPNDGTKWNKQKSSTNYLLLGIWGNKKDNVNVYVVGIKSDSYYDHLLDVSSRKSGN</sequence>
<evidence type="ECO:0000313" key="2">
    <source>
        <dbReference type="Proteomes" id="UP000319783"/>
    </source>
</evidence>
<dbReference type="AlphaFoldDB" id="A0A533Q8R5"/>
<organism evidence="1 2">
    <name type="scientific">Candidatus Jettenia ecosi</name>
    <dbReference type="NCBI Taxonomy" id="2494326"/>
    <lineage>
        <taxon>Bacteria</taxon>
        <taxon>Pseudomonadati</taxon>
        <taxon>Planctomycetota</taxon>
        <taxon>Candidatus Brocadiia</taxon>
        <taxon>Candidatus Brocadiales</taxon>
        <taxon>Candidatus Brocadiaceae</taxon>
        <taxon>Candidatus Jettenia</taxon>
    </lineage>
</organism>
<name>A0A533Q8R5_9BACT</name>
<accession>A0A533Q8R5</accession>
<evidence type="ECO:0000313" key="1">
    <source>
        <dbReference type="EMBL" id="TLD41032.1"/>
    </source>
</evidence>
<reference evidence="1 2" key="1">
    <citation type="submission" date="2019-04" db="EMBL/GenBank/DDBJ databases">
        <title>Genome of a novel bacterium Candidatus Jettenia ecosi reconstructed from metagenome of an anammox bioreactor.</title>
        <authorList>
            <person name="Mardanov A.V."/>
            <person name="Beletsky A.V."/>
            <person name="Ravin N.V."/>
            <person name="Botchkova E.A."/>
            <person name="Litti Y.V."/>
            <person name="Nozhevnikova A.N."/>
        </authorList>
    </citation>
    <scope>NUCLEOTIDE SEQUENCE [LARGE SCALE GENOMIC DNA]</scope>
    <source>
        <strain evidence="1">J2</strain>
    </source>
</reference>
<protein>
    <submittedName>
        <fullName evidence="1">Uncharacterized protein</fullName>
    </submittedName>
</protein>
<proteinExistence type="predicted"/>